<dbReference type="InterPro" id="IPR044861">
    <property type="entry name" value="IPNS-like_FE2OG_OXY"/>
</dbReference>
<organism evidence="3 4">
    <name type="scientific">Desmophyllum pertusum</name>
    <dbReference type="NCBI Taxonomy" id="174260"/>
    <lineage>
        <taxon>Eukaryota</taxon>
        <taxon>Metazoa</taxon>
        <taxon>Cnidaria</taxon>
        <taxon>Anthozoa</taxon>
        <taxon>Hexacorallia</taxon>
        <taxon>Scleractinia</taxon>
        <taxon>Caryophylliina</taxon>
        <taxon>Caryophylliidae</taxon>
        <taxon>Desmophyllum</taxon>
    </lineage>
</organism>
<keyword evidence="1" id="KW-0479">Metal-binding</keyword>
<keyword evidence="4" id="KW-1185">Reference proteome</keyword>
<evidence type="ECO:0000256" key="1">
    <source>
        <dbReference type="RuleBase" id="RU003682"/>
    </source>
</evidence>
<reference evidence="3" key="1">
    <citation type="submission" date="2023-01" db="EMBL/GenBank/DDBJ databases">
        <title>Genome assembly of the deep-sea coral Lophelia pertusa.</title>
        <authorList>
            <person name="Herrera S."/>
            <person name="Cordes E."/>
        </authorList>
    </citation>
    <scope>NUCLEOTIDE SEQUENCE</scope>
    <source>
        <strain evidence="3">USNM1676648</strain>
        <tissue evidence="3">Polyp</tissue>
    </source>
</reference>
<evidence type="ECO:0000313" key="3">
    <source>
        <dbReference type="EMBL" id="KAJ7373983.1"/>
    </source>
</evidence>
<dbReference type="InterPro" id="IPR050231">
    <property type="entry name" value="Iron_ascorbate_oxido_reductase"/>
</dbReference>
<dbReference type="PRINTS" id="PR00682">
    <property type="entry name" value="IPNSYNTHASE"/>
</dbReference>
<dbReference type="GO" id="GO:0046872">
    <property type="term" value="F:metal ion binding"/>
    <property type="evidence" value="ECO:0007669"/>
    <property type="project" value="UniProtKB-KW"/>
</dbReference>
<dbReference type="EMBL" id="MU826829">
    <property type="protein sequence ID" value="KAJ7373983.1"/>
    <property type="molecule type" value="Genomic_DNA"/>
</dbReference>
<comment type="similarity">
    <text evidence="1">Belongs to the iron/ascorbate-dependent oxidoreductase family.</text>
</comment>
<evidence type="ECO:0000259" key="2">
    <source>
        <dbReference type="PROSITE" id="PS51471"/>
    </source>
</evidence>
<dbReference type="Gene3D" id="2.60.120.330">
    <property type="entry name" value="B-lactam Antibiotic, Isopenicillin N Synthase, Chain"/>
    <property type="match status" value="2"/>
</dbReference>
<dbReference type="GO" id="GO:0016491">
    <property type="term" value="F:oxidoreductase activity"/>
    <property type="evidence" value="ECO:0007669"/>
    <property type="project" value="UniProtKB-KW"/>
</dbReference>
<dbReference type="InterPro" id="IPR005123">
    <property type="entry name" value="Oxoglu/Fe-dep_dioxygenase_dom"/>
</dbReference>
<keyword evidence="1" id="KW-0560">Oxidoreductase</keyword>
<gene>
    <name evidence="3" type="ORF">OS493_009311</name>
</gene>
<dbReference type="PANTHER" id="PTHR47990">
    <property type="entry name" value="2-OXOGLUTARATE (2OG) AND FE(II)-DEPENDENT OXYGENASE SUPERFAMILY PROTEIN-RELATED"/>
    <property type="match status" value="1"/>
</dbReference>
<feature type="domain" description="Fe2OG dioxygenase" evidence="2">
    <location>
        <begin position="117"/>
        <end position="228"/>
    </location>
</feature>
<dbReference type="PROSITE" id="PS51471">
    <property type="entry name" value="FE2OG_OXY"/>
    <property type="match status" value="1"/>
</dbReference>
<evidence type="ECO:0000313" key="4">
    <source>
        <dbReference type="Proteomes" id="UP001163046"/>
    </source>
</evidence>
<dbReference type="Pfam" id="PF14226">
    <property type="entry name" value="DIOX_N"/>
    <property type="match status" value="1"/>
</dbReference>
<keyword evidence="1" id="KW-0408">Iron</keyword>
<accession>A0A9W9Z267</accession>
<proteinExistence type="inferred from homology"/>
<dbReference type="SUPFAM" id="SSF51197">
    <property type="entry name" value="Clavaminate synthase-like"/>
    <property type="match status" value="1"/>
</dbReference>
<dbReference type="Pfam" id="PF03171">
    <property type="entry name" value="2OG-FeII_Oxy"/>
    <property type="match status" value="1"/>
</dbReference>
<name>A0A9W9Z267_9CNID</name>
<dbReference type="AlphaFoldDB" id="A0A9W9Z267"/>
<dbReference type="OrthoDB" id="288590at2759"/>
<protein>
    <recommendedName>
        <fullName evidence="2">Fe2OG dioxygenase domain-containing protein</fullName>
    </recommendedName>
</protein>
<dbReference type="Proteomes" id="UP001163046">
    <property type="component" value="Unassembled WGS sequence"/>
</dbReference>
<comment type="caution">
    <text evidence="3">The sequence shown here is derived from an EMBL/GenBank/DDBJ whole genome shotgun (WGS) entry which is preliminary data.</text>
</comment>
<sequence length="276" mass="31355">MSSSIDASDAVKHIHEACRDVGFFYITGHGVLQHTTDTVMEAARLFFEMPFEKKIALSIRNSKAYRGYIQKGSEMTADKVDVKEGIYFGPDVTSDDPDVICGTPMVGSNQYPDEGDLPNFPNTVKQYREQMKTVGLSLMRAMAMGLQLPKCYFDDMFSNPILQDDVGGLEVQTKDGKWIDVPPIPGTFVVNVGDPLEAWTKGLYRATLHRVRSFPGKDRYSAPFFYGPNPRCIIEPLDTDLTRDLSYTPEFLLKMPFRFGDYYYAKFQQSFDWFSE</sequence>
<dbReference type="InterPro" id="IPR027443">
    <property type="entry name" value="IPNS-like_sf"/>
</dbReference>
<dbReference type="InterPro" id="IPR026992">
    <property type="entry name" value="DIOX_N"/>
</dbReference>